<dbReference type="PANTHER" id="PTHR30055">
    <property type="entry name" value="HTH-TYPE TRANSCRIPTIONAL REGULATOR RUTR"/>
    <property type="match status" value="1"/>
</dbReference>
<dbReference type="InterPro" id="IPR001647">
    <property type="entry name" value="HTH_TetR"/>
</dbReference>
<evidence type="ECO:0000256" key="5">
    <source>
        <dbReference type="SAM" id="MobiDB-lite"/>
    </source>
</evidence>
<dbReference type="PANTHER" id="PTHR30055:SF234">
    <property type="entry name" value="HTH-TYPE TRANSCRIPTIONAL REGULATOR BETI"/>
    <property type="match status" value="1"/>
</dbReference>
<dbReference type="EMBL" id="BHZC01000001">
    <property type="protein sequence ID" value="GCD38998.1"/>
    <property type="molecule type" value="Genomic_DNA"/>
</dbReference>
<evidence type="ECO:0000313" key="7">
    <source>
        <dbReference type="EMBL" id="GCD38998.1"/>
    </source>
</evidence>
<feature type="DNA-binding region" description="H-T-H motif" evidence="4">
    <location>
        <begin position="53"/>
        <end position="72"/>
    </location>
</feature>
<dbReference type="InterPro" id="IPR050109">
    <property type="entry name" value="HTH-type_TetR-like_transc_reg"/>
</dbReference>
<name>A0A7U9L266_9ACTN</name>
<feature type="region of interest" description="Disordered" evidence="5">
    <location>
        <begin position="139"/>
        <end position="228"/>
    </location>
</feature>
<dbReference type="Pfam" id="PF00440">
    <property type="entry name" value="TetR_N"/>
    <property type="match status" value="1"/>
</dbReference>
<proteinExistence type="predicted"/>
<feature type="region of interest" description="Disordered" evidence="5">
    <location>
        <begin position="1"/>
        <end position="28"/>
    </location>
</feature>
<dbReference type="PROSITE" id="PS50977">
    <property type="entry name" value="HTH_TETR_2"/>
    <property type="match status" value="1"/>
</dbReference>
<evidence type="ECO:0000256" key="3">
    <source>
        <dbReference type="ARBA" id="ARBA00023163"/>
    </source>
</evidence>
<dbReference type="Proteomes" id="UP000287830">
    <property type="component" value="Unassembled WGS sequence"/>
</dbReference>
<evidence type="ECO:0000256" key="1">
    <source>
        <dbReference type="ARBA" id="ARBA00023015"/>
    </source>
</evidence>
<sequence>MTEPAPRIEPPAPAPAGTGAPVGRRERKKAQTRQALADAALRLFLERGFEQVGVKEIAEAADVSVTTLFKHFASKEALVFDLEGDIEASLVAAVRDRAPGQSILQALRAYVLLTQEHAASLDVTAFARLVADTPRYATTPTACGCATKRPWHAPSPRKPALPRTTSPAPPWPTSPSPPALSRAGGPHPARPPKKSSTCWSGDGRRSARRADGRAAGRRRGSGSGRRRP</sequence>
<dbReference type="GO" id="GO:0003700">
    <property type="term" value="F:DNA-binding transcription factor activity"/>
    <property type="evidence" value="ECO:0007669"/>
    <property type="project" value="TreeGrafter"/>
</dbReference>
<keyword evidence="2 4" id="KW-0238">DNA-binding</keyword>
<dbReference type="InterPro" id="IPR009057">
    <property type="entry name" value="Homeodomain-like_sf"/>
</dbReference>
<evidence type="ECO:0000259" key="6">
    <source>
        <dbReference type="PROSITE" id="PS50977"/>
    </source>
</evidence>
<feature type="compositionally biased region" description="Basic residues" evidence="5">
    <location>
        <begin position="215"/>
        <end position="228"/>
    </location>
</feature>
<dbReference type="AlphaFoldDB" id="A0A7U9L266"/>
<keyword evidence="3" id="KW-0804">Transcription</keyword>
<gene>
    <name evidence="7" type="ORF">OEIGOIKO_06818</name>
</gene>
<dbReference type="SUPFAM" id="SSF46689">
    <property type="entry name" value="Homeodomain-like"/>
    <property type="match status" value="1"/>
</dbReference>
<dbReference type="GO" id="GO:0000976">
    <property type="term" value="F:transcription cis-regulatory region binding"/>
    <property type="evidence" value="ECO:0007669"/>
    <property type="project" value="TreeGrafter"/>
</dbReference>
<evidence type="ECO:0000313" key="8">
    <source>
        <dbReference type="Proteomes" id="UP000287830"/>
    </source>
</evidence>
<organism evidence="7 8">
    <name type="scientific">Streptomyces chrestomyceticus JCM 4735</name>
    <dbReference type="NCBI Taxonomy" id="1306181"/>
    <lineage>
        <taxon>Bacteria</taxon>
        <taxon>Bacillati</taxon>
        <taxon>Actinomycetota</taxon>
        <taxon>Actinomycetes</taxon>
        <taxon>Kitasatosporales</taxon>
        <taxon>Streptomycetaceae</taxon>
        <taxon>Streptomyces</taxon>
    </lineage>
</organism>
<keyword evidence="1" id="KW-0805">Transcription regulation</keyword>
<comment type="caution">
    <text evidence="7">The sequence shown here is derived from an EMBL/GenBank/DDBJ whole genome shotgun (WGS) entry which is preliminary data.</text>
</comment>
<dbReference type="Gene3D" id="1.10.357.10">
    <property type="entry name" value="Tetracycline Repressor, domain 2"/>
    <property type="match status" value="1"/>
</dbReference>
<evidence type="ECO:0000256" key="2">
    <source>
        <dbReference type="ARBA" id="ARBA00023125"/>
    </source>
</evidence>
<feature type="compositionally biased region" description="Pro residues" evidence="5">
    <location>
        <begin position="167"/>
        <end position="178"/>
    </location>
</feature>
<evidence type="ECO:0000256" key="4">
    <source>
        <dbReference type="PROSITE-ProRule" id="PRU00335"/>
    </source>
</evidence>
<reference evidence="7 8" key="1">
    <citation type="submission" date="2018-11" db="EMBL/GenBank/DDBJ databases">
        <title>Whole genome sequence of Streptomyces chrestomyceticus NBRC 13444(T).</title>
        <authorList>
            <person name="Komaki H."/>
            <person name="Tamura T."/>
        </authorList>
    </citation>
    <scope>NUCLEOTIDE SEQUENCE [LARGE SCALE GENOMIC DNA]</scope>
    <source>
        <strain evidence="7 8">NBRC 13444</strain>
    </source>
</reference>
<feature type="compositionally biased region" description="Basic and acidic residues" evidence="5">
    <location>
        <begin position="202"/>
        <end position="214"/>
    </location>
</feature>
<dbReference type="PRINTS" id="PR00455">
    <property type="entry name" value="HTHTETR"/>
</dbReference>
<accession>A0A7U9L266</accession>
<protein>
    <submittedName>
        <fullName evidence="7">TetR family transcriptional regulator</fullName>
    </submittedName>
</protein>
<feature type="domain" description="HTH tetR-type" evidence="6">
    <location>
        <begin position="30"/>
        <end position="90"/>
    </location>
</feature>